<dbReference type="STRING" id="1121393.SAMN02745216_00669"/>
<dbReference type="AlphaFoldDB" id="A0A1M6EJG3"/>
<dbReference type="GO" id="GO:0000272">
    <property type="term" value="P:polysaccharide catabolic process"/>
    <property type="evidence" value="ECO:0007669"/>
    <property type="project" value="InterPro"/>
</dbReference>
<sequence length="770" mass="84856">MLKEFRKLYAIRLFKKRLFTGTLLGLMLIFLCSGFQTALAQEETPPDWYRIRANSVPYMPQDLTVDSTGAVWVTASNGSEYDPGVWRLPSGETRFQYLTNSRANNWLEGDYNNVVEKPQLNEEINYVVRDKAGNAWYALDNRTVLVQKPDDSWLTITMENTQSGFTDTTHVDSVHTIHLIDNQDGSQNVLLVAYKSLKHLDPSFNVAETVAVYSTYNNDLIQDAYIDSQGRHWMANERGLYQGSTMYDMALVGDPVYHPEYTNDPEVPQENSPITCIMEDASGNMWFGNSTYGTGGVFCLTTGDDWVYYNLSTVANGSSNAVNRLAPASDGGMWFAPNYSGIVKYSPASGGTWTRTTCASLGVGSEQVLSLQEHGGVLWFVVDVATNYGSGVHGWTLGSRKEDPQVVSYNYRKTSTTLTSHRINSIAGDLSGGVWFAAYDAPSVARLKADGTWVQYREDAMGLPGDPSSGSVTGVGVDSRNIAYFAPTRRAPLAYDINTEQWLDLPSESPAPPADTYFYNLYVDPLDGKWFLGANNVYHLNADNSAWEIFDTNDAAKFPDYRIQYALMDGEENIWFMTTFISTPKVSVRKKDPEGGDPTWHVFTRGDASGFLGGPRLYVDKNGAVWNTASQTFDSETNTWVTQTDATLFNTRPMPFLNGGIPANMVFDGAPVPANQTNQDLMTVNAQGDIYFCGGMVWLQSINAGIVVRRPVMGDVSRDGRIDLADAVLSMGALSGKTTGVQSTPTDVTGDGKVDQAESIYVLQKVAGLR</sequence>
<reference evidence="2" key="1">
    <citation type="submission" date="2016-11" db="EMBL/GenBank/DDBJ databases">
        <authorList>
            <person name="Varghese N."/>
            <person name="Submissions S."/>
        </authorList>
    </citation>
    <scope>NUCLEOTIDE SEQUENCE [LARGE SCALE GENOMIC DNA]</scope>
    <source>
        <strain evidence="2">DSM 16219</strain>
    </source>
</reference>
<dbReference type="Gene3D" id="2.130.10.10">
    <property type="entry name" value="YVTN repeat-like/Quinoprotein amine dehydrogenase"/>
    <property type="match status" value="2"/>
</dbReference>
<dbReference type="Gene3D" id="1.10.1330.10">
    <property type="entry name" value="Dockerin domain"/>
    <property type="match status" value="1"/>
</dbReference>
<dbReference type="SUPFAM" id="SSF63829">
    <property type="entry name" value="Calcium-dependent phosphotriesterase"/>
    <property type="match status" value="3"/>
</dbReference>
<evidence type="ECO:0000313" key="1">
    <source>
        <dbReference type="EMBL" id="SHI85603.1"/>
    </source>
</evidence>
<organism evidence="1 2">
    <name type="scientific">Desulfatibacillum alkenivorans DSM 16219</name>
    <dbReference type="NCBI Taxonomy" id="1121393"/>
    <lineage>
        <taxon>Bacteria</taxon>
        <taxon>Pseudomonadati</taxon>
        <taxon>Thermodesulfobacteriota</taxon>
        <taxon>Desulfobacteria</taxon>
        <taxon>Desulfobacterales</taxon>
        <taxon>Desulfatibacillaceae</taxon>
        <taxon>Desulfatibacillum</taxon>
    </lineage>
</organism>
<dbReference type="OrthoDB" id="9813394at2"/>
<name>A0A1M6EJG3_9BACT</name>
<dbReference type="RefSeq" id="WP_073472822.1">
    <property type="nucleotide sequence ID" value="NZ_FQZU01000002.1"/>
</dbReference>
<accession>A0A1M6EJG3</accession>
<dbReference type="InterPro" id="IPR036439">
    <property type="entry name" value="Dockerin_dom_sf"/>
</dbReference>
<keyword evidence="2" id="KW-1185">Reference proteome</keyword>
<dbReference type="InterPro" id="IPR015943">
    <property type="entry name" value="WD40/YVTN_repeat-like_dom_sf"/>
</dbReference>
<evidence type="ECO:0000313" key="2">
    <source>
        <dbReference type="Proteomes" id="UP000183994"/>
    </source>
</evidence>
<dbReference type="EMBL" id="FQZU01000002">
    <property type="protein sequence ID" value="SHI85603.1"/>
    <property type="molecule type" value="Genomic_DNA"/>
</dbReference>
<proteinExistence type="predicted"/>
<dbReference type="InterPro" id="IPR011110">
    <property type="entry name" value="Reg_prop"/>
</dbReference>
<dbReference type="Proteomes" id="UP000183994">
    <property type="component" value="Unassembled WGS sequence"/>
</dbReference>
<protein>
    <submittedName>
        <fullName evidence="1">Streptogramin lyase</fullName>
    </submittedName>
</protein>
<gene>
    <name evidence="1" type="ORF">SAMN02745216_00669</name>
</gene>
<dbReference type="Pfam" id="PF07494">
    <property type="entry name" value="Reg_prop"/>
    <property type="match status" value="1"/>
</dbReference>
<keyword evidence="1" id="KW-0456">Lyase</keyword>
<dbReference type="GO" id="GO:0016829">
    <property type="term" value="F:lyase activity"/>
    <property type="evidence" value="ECO:0007669"/>
    <property type="project" value="UniProtKB-KW"/>
</dbReference>
<dbReference type="SUPFAM" id="SSF63446">
    <property type="entry name" value="Type I dockerin domain"/>
    <property type="match status" value="1"/>
</dbReference>